<feature type="signal peptide" evidence="2">
    <location>
        <begin position="1"/>
        <end position="20"/>
    </location>
</feature>
<evidence type="ECO:0000256" key="1">
    <source>
        <dbReference type="ARBA" id="ARBA00022729"/>
    </source>
</evidence>
<dbReference type="AlphaFoldDB" id="A0A9X3BGH0"/>
<dbReference type="InterPro" id="IPR027385">
    <property type="entry name" value="Beta-barrel_OMP"/>
</dbReference>
<dbReference type="Gene3D" id="2.40.160.20">
    <property type="match status" value="1"/>
</dbReference>
<sequence length="191" mass="21221">MKLKYTLLLAMILWTCEMQAQWSVQPGIGMSIPITGYNTISNSGILYQLNVSKRLKNDRWGVGLMLGWGRMHNDDNPSDVFENARLDQVPILVTADYELTDKKWIPYLGFGMGVSLYNLSYDLSPTSGETEFNASFSIMPALGLRMKVNDKVFPFIEANYPMVMDGPPPGTGKADKATGYIGIALGAAYRF</sequence>
<reference evidence="4" key="1">
    <citation type="submission" date="2022-09" db="EMBL/GenBank/DDBJ databases">
        <authorList>
            <person name="Yuan C."/>
            <person name="Ke Z."/>
        </authorList>
    </citation>
    <scope>NUCLEOTIDE SEQUENCE</scope>
    <source>
        <strain evidence="4">LB-8</strain>
    </source>
</reference>
<proteinExistence type="predicted"/>
<name>A0A9X3BGH0_9BACT</name>
<dbReference type="EMBL" id="JAOTIF010000016">
    <property type="protein sequence ID" value="MCU7550884.1"/>
    <property type="molecule type" value="Genomic_DNA"/>
</dbReference>
<feature type="chain" id="PRO_5040951494" evidence="2">
    <location>
        <begin position="21"/>
        <end position="191"/>
    </location>
</feature>
<dbReference type="InterPro" id="IPR011250">
    <property type="entry name" value="OMP/PagP_B-barrel"/>
</dbReference>
<evidence type="ECO:0000313" key="5">
    <source>
        <dbReference type="Proteomes" id="UP001155483"/>
    </source>
</evidence>
<dbReference type="Proteomes" id="UP001155483">
    <property type="component" value="Unassembled WGS sequence"/>
</dbReference>
<dbReference type="SUPFAM" id="SSF56925">
    <property type="entry name" value="OMPA-like"/>
    <property type="match status" value="1"/>
</dbReference>
<dbReference type="RefSeq" id="WP_279298323.1">
    <property type="nucleotide sequence ID" value="NZ_JAOTIF010000016.1"/>
</dbReference>
<keyword evidence="1 2" id="KW-0732">Signal</keyword>
<evidence type="ECO:0000313" key="4">
    <source>
        <dbReference type="EMBL" id="MCU7550884.1"/>
    </source>
</evidence>
<evidence type="ECO:0000259" key="3">
    <source>
        <dbReference type="Pfam" id="PF13505"/>
    </source>
</evidence>
<keyword evidence="5" id="KW-1185">Reference proteome</keyword>
<comment type="caution">
    <text evidence="4">The sequence shown here is derived from an EMBL/GenBank/DDBJ whole genome shotgun (WGS) entry which is preliminary data.</text>
</comment>
<accession>A0A9X3BGH0</accession>
<organism evidence="4 5">
    <name type="scientific">Paraflavisolibacter caeni</name>
    <dbReference type="NCBI Taxonomy" id="2982496"/>
    <lineage>
        <taxon>Bacteria</taxon>
        <taxon>Pseudomonadati</taxon>
        <taxon>Bacteroidota</taxon>
        <taxon>Chitinophagia</taxon>
        <taxon>Chitinophagales</taxon>
        <taxon>Chitinophagaceae</taxon>
        <taxon>Paraflavisolibacter</taxon>
    </lineage>
</organism>
<gene>
    <name evidence="4" type="ORF">OCK74_17320</name>
</gene>
<dbReference type="Pfam" id="PF13505">
    <property type="entry name" value="OMP_b-brl"/>
    <property type="match status" value="1"/>
</dbReference>
<feature type="domain" description="Outer membrane protein beta-barrel" evidence="3">
    <location>
        <begin position="7"/>
        <end position="191"/>
    </location>
</feature>
<evidence type="ECO:0000256" key="2">
    <source>
        <dbReference type="SAM" id="SignalP"/>
    </source>
</evidence>
<protein>
    <submittedName>
        <fullName evidence="4">Porin family protein</fullName>
    </submittedName>
</protein>
<reference evidence="4" key="2">
    <citation type="submission" date="2023-04" db="EMBL/GenBank/DDBJ databases">
        <title>Paracnuella aquatica gen. nov., sp. nov., a member of the family Chitinophagaceae isolated from a hot spring.</title>
        <authorList>
            <person name="Wang C."/>
        </authorList>
    </citation>
    <scope>NUCLEOTIDE SEQUENCE</scope>
    <source>
        <strain evidence="4">LB-8</strain>
    </source>
</reference>